<dbReference type="AlphaFoldDB" id="A0A109BHL6"/>
<organism evidence="2 3">
    <name type="scientific">Hyphomicrobium sulfonivorans</name>
    <dbReference type="NCBI Taxonomy" id="121290"/>
    <lineage>
        <taxon>Bacteria</taxon>
        <taxon>Pseudomonadati</taxon>
        <taxon>Pseudomonadota</taxon>
        <taxon>Alphaproteobacteria</taxon>
        <taxon>Hyphomicrobiales</taxon>
        <taxon>Hyphomicrobiaceae</taxon>
        <taxon>Hyphomicrobium</taxon>
    </lineage>
</organism>
<evidence type="ECO:0000313" key="3">
    <source>
        <dbReference type="Proteomes" id="UP000059074"/>
    </source>
</evidence>
<evidence type="ECO:0000313" key="2">
    <source>
        <dbReference type="EMBL" id="KWT68932.1"/>
    </source>
</evidence>
<feature type="region of interest" description="Disordered" evidence="1">
    <location>
        <begin position="35"/>
        <end position="65"/>
    </location>
</feature>
<dbReference type="STRING" id="121290.APY04_1754"/>
<comment type="caution">
    <text evidence="2">The sequence shown here is derived from an EMBL/GenBank/DDBJ whole genome shotgun (WGS) entry which is preliminary data.</text>
</comment>
<accession>A0A109BHL6</accession>
<name>A0A109BHL6_HYPSL</name>
<reference evidence="2 3" key="1">
    <citation type="submission" date="2015-10" db="EMBL/GenBank/DDBJ databases">
        <title>Transcriptomic analysis of a linuron degrading triple-species bacterial consortium.</title>
        <authorList>
            <person name="Albers P."/>
        </authorList>
    </citation>
    <scope>NUCLEOTIDE SEQUENCE [LARGE SCALE GENOMIC DNA]</scope>
    <source>
        <strain evidence="2 3">WDL6</strain>
    </source>
</reference>
<gene>
    <name evidence="2" type="ORF">APY04_1754</name>
</gene>
<sequence length="65" mass="6773">MKLGVSVRPFDRARLMRRAEAMVQAAAARVSGGRQIANTGNTGGAVNGERELGTATGDADSADRR</sequence>
<dbReference type="Proteomes" id="UP000059074">
    <property type="component" value="Unassembled WGS sequence"/>
</dbReference>
<protein>
    <submittedName>
        <fullName evidence="2">Uncharacterized protein</fullName>
    </submittedName>
</protein>
<dbReference type="EMBL" id="LMTR01000052">
    <property type="protein sequence ID" value="KWT68932.1"/>
    <property type="molecule type" value="Genomic_DNA"/>
</dbReference>
<keyword evidence="3" id="KW-1185">Reference proteome</keyword>
<proteinExistence type="predicted"/>
<evidence type="ECO:0000256" key="1">
    <source>
        <dbReference type="SAM" id="MobiDB-lite"/>
    </source>
</evidence>